<dbReference type="SUPFAM" id="SSF56601">
    <property type="entry name" value="beta-lactamase/transpeptidase-like"/>
    <property type="match status" value="1"/>
</dbReference>
<evidence type="ECO:0000313" key="4">
    <source>
        <dbReference type="Proteomes" id="UP000239068"/>
    </source>
</evidence>
<gene>
    <name evidence="3" type="ORF">BTO16_06040</name>
</gene>
<keyword evidence="4" id="KW-1185">Reference proteome</keyword>
<dbReference type="GO" id="GO:0016787">
    <property type="term" value="F:hydrolase activity"/>
    <property type="evidence" value="ECO:0007669"/>
    <property type="project" value="UniProtKB-KW"/>
</dbReference>
<organism evidence="3 4">
    <name type="scientific">Polaribacter glomeratus</name>
    <dbReference type="NCBI Taxonomy" id="102"/>
    <lineage>
        <taxon>Bacteria</taxon>
        <taxon>Pseudomonadati</taxon>
        <taxon>Bacteroidota</taxon>
        <taxon>Flavobacteriia</taxon>
        <taxon>Flavobacteriales</taxon>
        <taxon>Flavobacteriaceae</taxon>
    </lineage>
</organism>
<evidence type="ECO:0000313" key="3">
    <source>
        <dbReference type="EMBL" id="PQJ82160.1"/>
    </source>
</evidence>
<dbReference type="OrthoDB" id="9793489at2"/>
<keyword evidence="1" id="KW-0732">Signal</keyword>
<evidence type="ECO:0000256" key="1">
    <source>
        <dbReference type="SAM" id="SignalP"/>
    </source>
</evidence>
<keyword evidence="3" id="KW-0378">Hydrolase</keyword>
<feature type="domain" description="Beta-lactamase-related" evidence="2">
    <location>
        <begin position="54"/>
        <end position="366"/>
    </location>
</feature>
<name>A0A2S7WX32_9FLAO</name>
<sequence length="478" mass="53860">MKKIYFIIFSLSLISNCYAQDEDQLLLEINTIENSLSKMVQIKGDSIKKYTILERMDFYKVPGVSIAIVQNRKIKWAKGYGYANTETGTKIDTETLFQAGSISKPLAALSALKLFENDSLELDKNVNYYLKNWQIPDNKFTKTEKVTIERLLTHTAGITVHGFPGYQQSDNFPDIIDVLNGNGNTAKIVVNMIPGSIWRYSGGGYTIMEKVVEDISGLTLEDYMHKNILQPMGMKNSTYQQPIAKKFQKNISSAYDENGKLIKGLWNNYPEQAAAGLWTTPSDLAKYCIEMQEILNSKKVGILTKATVEKMLTKHKNDWGLGPSLQNEKDSLIFGHGGKNAGFTNDMKAYAYQGNAIIVMTNADNGSKLISEIENSVSKYYNWSISKTKIIEVIKLSETDLKKYLGKYELKEENLILEVQLKESQLLITNTPLGDLNMIPISATKFIEPENGTVIEFLFDKKVNGFIVNNTFKLLKVN</sequence>
<dbReference type="InterPro" id="IPR001466">
    <property type="entry name" value="Beta-lactam-related"/>
</dbReference>
<dbReference type="RefSeq" id="WP_105020731.1">
    <property type="nucleotide sequence ID" value="NZ_MSCM01000001.1"/>
</dbReference>
<dbReference type="AlphaFoldDB" id="A0A2S7WX32"/>
<reference evidence="3 4" key="1">
    <citation type="submission" date="2016-12" db="EMBL/GenBank/DDBJ databases">
        <title>Trade-off between light-utilization and light-protection in marine flavobacteria.</title>
        <authorList>
            <person name="Kumagai Y."/>
            <person name="Yoshizawa S."/>
            <person name="Kogure K."/>
            <person name="Iwasaki W."/>
        </authorList>
    </citation>
    <scope>NUCLEOTIDE SEQUENCE [LARGE SCALE GENOMIC DNA]</scope>
    <source>
        <strain evidence="3 4">ATCC 43844</strain>
    </source>
</reference>
<comment type="caution">
    <text evidence="3">The sequence shown here is derived from an EMBL/GenBank/DDBJ whole genome shotgun (WGS) entry which is preliminary data.</text>
</comment>
<dbReference type="InterPro" id="IPR050491">
    <property type="entry name" value="AmpC-like"/>
</dbReference>
<feature type="chain" id="PRO_5015467710" evidence="1">
    <location>
        <begin position="20"/>
        <end position="478"/>
    </location>
</feature>
<dbReference type="Proteomes" id="UP000239068">
    <property type="component" value="Unassembled WGS sequence"/>
</dbReference>
<proteinExistence type="predicted"/>
<feature type="signal peptide" evidence="1">
    <location>
        <begin position="1"/>
        <end position="19"/>
    </location>
</feature>
<evidence type="ECO:0000259" key="2">
    <source>
        <dbReference type="Pfam" id="PF00144"/>
    </source>
</evidence>
<dbReference type="InterPro" id="IPR012338">
    <property type="entry name" value="Beta-lactam/transpept-like"/>
</dbReference>
<dbReference type="PANTHER" id="PTHR46825:SF12">
    <property type="entry name" value="PENICILLIN-BINDING PROTEIN 4"/>
    <property type="match status" value="1"/>
</dbReference>
<dbReference type="Gene3D" id="3.40.710.10">
    <property type="entry name" value="DD-peptidase/beta-lactamase superfamily"/>
    <property type="match status" value="1"/>
</dbReference>
<dbReference type="PANTHER" id="PTHR46825">
    <property type="entry name" value="D-ALANYL-D-ALANINE-CARBOXYPEPTIDASE/ENDOPEPTIDASE AMPH"/>
    <property type="match status" value="1"/>
</dbReference>
<accession>A0A2S7WX32</accession>
<protein>
    <submittedName>
        <fullName evidence="3">Serine hydrolase</fullName>
    </submittedName>
</protein>
<dbReference type="EMBL" id="MSCM01000001">
    <property type="protein sequence ID" value="PQJ82160.1"/>
    <property type="molecule type" value="Genomic_DNA"/>
</dbReference>
<dbReference type="Pfam" id="PF00144">
    <property type="entry name" value="Beta-lactamase"/>
    <property type="match status" value="1"/>
</dbReference>